<evidence type="ECO:0000313" key="1">
    <source>
        <dbReference type="EMBL" id="MBF2715462.1"/>
    </source>
</evidence>
<dbReference type="RefSeq" id="WP_194416619.1">
    <property type="nucleotide sequence ID" value="NZ_JACXXJ020000005.1"/>
</dbReference>
<evidence type="ECO:0000313" key="2">
    <source>
        <dbReference type="Proteomes" id="UP000655037"/>
    </source>
</evidence>
<protein>
    <submittedName>
        <fullName evidence="1">Uncharacterized protein</fullName>
    </submittedName>
</protein>
<proteinExistence type="predicted"/>
<reference evidence="1" key="1">
    <citation type="submission" date="2020-11" db="EMBL/GenBank/DDBJ databases">
        <title>Agrobacterium vitis strain K377 genome.</title>
        <authorList>
            <person name="Xi H."/>
        </authorList>
    </citation>
    <scope>NUCLEOTIDE SEQUENCE</scope>
    <source>
        <strain evidence="1">K377</strain>
    </source>
</reference>
<sequence>MIEFIRKSFVSASELIKPEPKFGSYWINLLFDWQTLAAAILAGVPATVGAYLLWRQIEIQRLELGRVRRKEEMSARIQLIPVLALLTRYYKSCITPIMDGSYVLVDVPDQSLAVLMLSAPTLDDKVFRHIQSLIVEFHIFTSRYHSTSGPLANGLQEIILVDLGRLHSATNALYPYARFETDTVEPAASTKNTIRDAIKNLISVTNRPVSENDIKLIGRALDVRFPPKTSSMIPNVEA</sequence>
<accession>A0AAE2RFE1</accession>
<organism evidence="1 2">
    <name type="scientific">Agrobacterium vitis</name>
    <name type="common">Rhizobium vitis</name>
    <dbReference type="NCBI Taxonomy" id="373"/>
    <lineage>
        <taxon>Bacteria</taxon>
        <taxon>Pseudomonadati</taxon>
        <taxon>Pseudomonadota</taxon>
        <taxon>Alphaproteobacteria</taxon>
        <taxon>Hyphomicrobiales</taxon>
        <taxon>Rhizobiaceae</taxon>
        <taxon>Rhizobium/Agrobacterium group</taxon>
        <taxon>Agrobacterium</taxon>
    </lineage>
</organism>
<name>A0AAE2RFE1_AGRVI</name>
<dbReference type="AlphaFoldDB" id="A0AAE2RFE1"/>
<dbReference type="EMBL" id="JACXXJ020000005">
    <property type="protein sequence ID" value="MBF2715462.1"/>
    <property type="molecule type" value="Genomic_DNA"/>
</dbReference>
<gene>
    <name evidence="1" type="ORF">IEI95_014680</name>
</gene>
<dbReference type="Proteomes" id="UP000655037">
    <property type="component" value="Unassembled WGS sequence"/>
</dbReference>
<comment type="caution">
    <text evidence="1">The sequence shown here is derived from an EMBL/GenBank/DDBJ whole genome shotgun (WGS) entry which is preliminary data.</text>
</comment>